<reference evidence="12" key="1">
    <citation type="submission" date="2020-10" db="EMBL/GenBank/DDBJ databases">
        <title>Bacterium isolated from coastal waters sediment.</title>
        <authorList>
            <person name="Chen R.-J."/>
            <person name="Lu D.-C."/>
            <person name="Zhu K.-L."/>
            <person name="Du Z.-J."/>
        </authorList>
    </citation>
    <scope>NUCLEOTIDE SEQUENCE</scope>
    <source>
        <strain evidence="12">N1Y112</strain>
    </source>
</reference>
<evidence type="ECO:0000256" key="9">
    <source>
        <dbReference type="ARBA" id="ARBA00056633"/>
    </source>
</evidence>
<proteinExistence type="inferred from homology"/>
<evidence type="ECO:0000256" key="10">
    <source>
        <dbReference type="HAMAP-Rule" id="MF_00387"/>
    </source>
</evidence>
<name>A0A8J7F6M5_9GAMM</name>
<keyword evidence="13" id="KW-1185">Reference proteome</keyword>
<dbReference type="GO" id="GO:0009245">
    <property type="term" value="P:lipid A biosynthetic process"/>
    <property type="evidence" value="ECO:0007669"/>
    <property type="project" value="UniProtKB-UniRule"/>
</dbReference>
<gene>
    <name evidence="10 12" type="primary">lpxA</name>
    <name evidence="12" type="ORF">IOQ59_02135</name>
</gene>
<dbReference type="GO" id="GO:0016020">
    <property type="term" value="C:membrane"/>
    <property type="evidence" value="ECO:0007669"/>
    <property type="project" value="GOC"/>
</dbReference>
<comment type="caution">
    <text evidence="12">The sequence shown here is derived from an EMBL/GenBank/DDBJ whole genome shotgun (WGS) entry which is preliminary data.</text>
</comment>
<dbReference type="Gene3D" id="2.160.10.10">
    <property type="entry name" value="Hexapeptide repeat proteins"/>
    <property type="match status" value="1"/>
</dbReference>
<keyword evidence="5 10" id="KW-0808">Transferase</keyword>
<dbReference type="Pfam" id="PF13720">
    <property type="entry name" value="Acetyltransf_11"/>
    <property type="match status" value="1"/>
</dbReference>
<evidence type="ECO:0000313" key="12">
    <source>
        <dbReference type="EMBL" id="MBE9396055.1"/>
    </source>
</evidence>
<protein>
    <recommendedName>
        <fullName evidence="10">Acyl-[acyl-carrier-protein]--UDP-N-acetylglucosamine O-acyltransferase</fullName>
        <shortName evidence="10">UDP-N-acetylglucosamine acyltransferase</shortName>
        <ecNumber evidence="10">2.3.1.129</ecNumber>
    </recommendedName>
</protein>
<dbReference type="FunFam" id="2.160.10.10:FF:000003">
    <property type="entry name" value="Acyl-[acyl-carrier-protein]--UDP-N-acetylglucosamine O-acyltransferase"/>
    <property type="match status" value="1"/>
</dbReference>
<comment type="similarity">
    <text evidence="10">Belongs to the transferase hexapeptide repeat family. LpxA subfamily.</text>
</comment>
<dbReference type="CDD" id="cd03351">
    <property type="entry name" value="LbH_UDP-GlcNAc_AT"/>
    <property type="match status" value="1"/>
</dbReference>
<dbReference type="EMBL" id="JADEYS010000001">
    <property type="protein sequence ID" value="MBE9396055.1"/>
    <property type="molecule type" value="Genomic_DNA"/>
</dbReference>
<comment type="function">
    <text evidence="9 10">Involved in the biosynthesis of lipid A, a phosphorylated glycolipid that anchors the lipopolysaccharide to the outer membrane of the cell.</text>
</comment>
<dbReference type="InterPro" id="IPR010137">
    <property type="entry name" value="Lipid_A_LpxA"/>
</dbReference>
<sequence length="258" mass="27633">MILIDARAIIDPSAKLADDVVVGPWSIVGPNVEIGAGTVIGPHVVVNGPTKIGSNNRIFQFASVGEDCQDKKYAGEPTTLVIGDHNVIREGVTIHRGTVQDKGETIIGSHNLFMANAHVAHDCVIGDNVIMANNVAVAGHVHVGDWTILGGFTAVHQFCHIGSHVMCGAGTVVLKDVPDYVMTTGNPAKPHGINSEGLKRRGFSPDAVRAIKRAYKVIYRQKLTVELAVDVLQEMAQETEEISPLISFLQNSPRGIIR</sequence>
<dbReference type="PANTHER" id="PTHR43480:SF1">
    <property type="entry name" value="ACYL-[ACYL-CARRIER-PROTEIN]--UDP-N-ACETYLGLUCOSAMINE O-ACYLTRANSFERASE, MITOCHONDRIAL-RELATED"/>
    <property type="match status" value="1"/>
</dbReference>
<comment type="pathway">
    <text evidence="10">Glycolipid biosynthesis; lipid IV(A) biosynthesis; lipid IV(A) from (3R)-3-hydroxytetradecanoyl-[acyl-carrier-protein] and UDP-N-acetyl-alpha-D-glucosamine: step 1/6.</text>
</comment>
<dbReference type="Pfam" id="PF00132">
    <property type="entry name" value="Hexapep"/>
    <property type="match status" value="1"/>
</dbReference>
<dbReference type="GO" id="GO:0005737">
    <property type="term" value="C:cytoplasm"/>
    <property type="evidence" value="ECO:0007669"/>
    <property type="project" value="UniProtKB-SubCell"/>
</dbReference>
<keyword evidence="7 10" id="KW-0443">Lipid metabolism</keyword>
<keyword evidence="4 10" id="KW-0441">Lipid A biosynthesis</keyword>
<evidence type="ECO:0000256" key="8">
    <source>
        <dbReference type="ARBA" id="ARBA00023315"/>
    </source>
</evidence>
<comment type="subunit">
    <text evidence="10">Homotrimer.</text>
</comment>
<keyword evidence="6 10" id="KW-0677">Repeat</keyword>
<dbReference type="PROSITE" id="PS00101">
    <property type="entry name" value="HEXAPEP_TRANSFERASES"/>
    <property type="match status" value="1"/>
</dbReference>
<comment type="subcellular location">
    <subcellularLocation>
        <location evidence="1 10">Cytoplasm</location>
    </subcellularLocation>
</comment>
<dbReference type="NCBIfam" id="NF003657">
    <property type="entry name" value="PRK05289.1"/>
    <property type="match status" value="1"/>
</dbReference>
<feature type="domain" description="UDP N-acetylglucosamine O-acyltransferase C-terminal" evidence="11">
    <location>
        <begin position="176"/>
        <end position="257"/>
    </location>
</feature>
<comment type="catalytic activity">
    <reaction evidence="10">
        <text>a (3R)-hydroxyacyl-[ACP] + UDP-N-acetyl-alpha-D-glucosamine = a UDP-3-O-[(3R)-3-hydroxyacyl]-N-acetyl-alpha-D-glucosamine + holo-[ACP]</text>
        <dbReference type="Rhea" id="RHEA:67812"/>
        <dbReference type="Rhea" id="RHEA-COMP:9685"/>
        <dbReference type="Rhea" id="RHEA-COMP:9945"/>
        <dbReference type="ChEBI" id="CHEBI:57705"/>
        <dbReference type="ChEBI" id="CHEBI:64479"/>
        <dbReference type="ChEBI" id="CHEBI:78827"/>
        <dbReference type="ChEBI" id="CHEBI:173225"/>
        <dbReference type="EC" id="2.3.1.129"/>
    </reaction>
</comment>
<keyword evidence="3 10" id="KW-0444">Lipid biosynthesis</keyword>
<dbReference type="Proteomes" id="UP000640333">
    <property type="component" value="Unassembled WGS sequence"/>
</dbReference>
<evidence type="ECO:0000256" key="7">
    <source>
        <dbReference type="ARBA" id="ARBA00023098"/>
    </source>
</evidence>
<dbReference type="NCBIfam" id="TIGR01852">
    <property type="entry name" value="lipid_A_lpxA"/>
    <property type="match status" value="1"/>
</dbReference>
<organism evidence="12 13">
    <name type="scientific">Pontibacterium sinense</name>
    <dbReference type="NCBI Taxonomy" id="2781979"/>
    <lineage>
        <taxon>Bacteria</taxon>
        <taxon>Pseudomonadati</taxon>
        <taxon>Pseudomonadota</taxon>
        <taxon>Gammaproteobacteria</taxon>
        <taxon>Oceanospirillales</taxon>
        <taxon>Oceanospirillaceae</taxon>
        <taxon>Pontibacterium</taxon>
    </lineage>
</organism>
<evidence type="ECO:0000256" key="3">
    <source>
        <dbReference type="ARBA" id="ARBA00022516"/>
    </source>
</evidence>
<dbReference type="InterPro" id="IPR037157">
    <property type="entry name" value="Acetyltransf_C_sf"/>
</dbReference>
<evidence type="ECO:0000259" key="11">
    <source>
        <dbReference type="Pfam" id="PF13720"/>
    </source>
</evidence>
<evidence type="ECO:0000313" key="13">
    <source>
        <dbReference type="Proteomes" id="UP000640333"/>
    </source>
</evidence>
<dbReference type="AlphaFoldDB" id="A0A8J7F6M5"/>
<evidence type="ECO:0000256" key="5">
    <source>
        <dbReference type="ARBA" id="ARBA00022679"/>
    </source>
</evidence>
<dbReference type="InterPro" id="IPR018357">
    <property type="entry name" value="Hexapep_transf_CS"/>
</dbReference>
<dbReference type="GO" id="GO:0008780">
    <property type="term" value="F:acyl-[acyl-carrier-protein]-UDP-N-acetylglucosamine O-acyltransferase activity"/>
    <property type="evidence" value="ECO:0007669"/>
    <property type="project" value="UniProtKB-UniRule"/>
</dbReference>
<dbReference type="Gene3D" id="1.20.1180.10">
    <property type="entry name" value="Udp N-acetylglucosamine O-acyltransferase, C-terminal domain"/>
    <property type="match status" value="1"/>
</dbReference>
<dbReference type="SUPFAM" id="SSF51161">
    <property type="entry name" value="Trimeric LpxA-like enzymes"/>
    <property type="match status" value="1"/>
</dbReference>
<evidence type="ECO:0000256" key="6">
    <source>
        <dbReference type="ARBA" id="ARBA00022737"/>
    </source>
</evidence>
<keyword evidence="8 10" id="KW-0012">Acyltransferase</keyword>
<dbReference type="EC" id="2.3.1.129" evidence="10"/>
<dbReference type="InterPro" id="IPR001451">
    <property type="entry name" value="Hexapep"/>
</dbReference>
<dbReference type="HAMAP" id="MF_00387">
    <property type="entry name" value="LpxA"/>
    <property type="match status" value="1"/>
</dbReference>
<evidence type="ECO:0000256" key="2">
    <source>
        <dbReference type="ARBA" id="ARBA00022490"/>
    </source>
</evidence>
<evidence type="ECO:0000256" key="1">
    <source>
        <dbReference type="ARBA" id="ARBA00004496"/>
    </source>
</evidence>
<keyword evidence="2 10" id="KW-0963">Cytoplasm</keyword>
<accession>A0A8J7F6M5</accession>
<dbReference type="InterPro" id="IPR011004">
    <property type="entry name" value="Trimer_LpxA-like_sf"/>
</dbReference>
<evidence type="ECO:0000256" key="4">
    <source>
        <dbReference type="ARBA" id="ARBA00022556"/>
    </source>
</evidence>
<dbReference type="PIRSF" id="PIRSF000456">
    <property type="entry name" value="UDP-GlcNAc_acltr"/>
    <property type="match status" value="1"/>
</dbReference>
<dbReference type="PANTHER" id="PTHR43480">
    <property type="entry name" value="ACYL-[ACYL-CARRIER-PROTEIN]--UDP-N-ACETYLGLUCOSAMINE O-ACYLTRANSFERASE"/>
    <property type="match status" value="1"/>
</dbReference>
<dbReference type="UniPathway" id="UPA00359">
    <property type="reaction ID" value="UER00477"/>
</dbReference>
<dbReference type="InterPro" id="IPR029098">
    <property type="entry name" value="Acetyltransf_C"/>
</dbReference>